<dbReference type="EMBL" id="HBNS01003944">
    <property type="protein sequence ID" value="CAE4584433.1"/>
    <property type="molecule type" value="Transcribed_RNA"/>
</dbReference>
<evidence type="ECO:0000313" key="1">
    <source>
        <dbReference type="EMBL" id="CAE4584433.1"/>
    </source>
</evidence>
<organism evidence="1">
    <name type="scientific">Ditylum brightwellii</name>
    <dbReference type="NCBI Taxonomy" id="49249"/>
    <lineage>
        <taxon>Eukaryota</taxon>
        <taxon>Sar</taxon>
        <taxon>Stramenopiles</taxon>
        <taxon>Ochrophyta</taxon>
        <taxon>Bacillariophyta</taxon>
        <taxon>Mediophyceae</taxon>
        <taxon>Lithodesmiophycidae</taxon>
        <taxon>Lithodesmiales</taxon>
        <taxon>Lithodesmiaceae</taxon>
        <taxon>Ditylum</taxon>
    </lineage>
</organism>
<proteinExistence type="predicted"/>
<evidence type="ECO:0008006" key="2">
    <source>
        <dbReference type="Google" id="ProtNLM"/>
    </source>
</evidence>
<dbReference type="PANTHER" id="PTHR48448">
    <property type="entry name" value="MUTL PROTEIN ISOFORM 1"/>
    <property type="match status" value="1"/>
</dbReference>
<protein>
    <recommendedName>
        <fullName evidence="2">GIY-YIG domain-containing protein</fullName>
    </recommendedName>
</protein>
<dbReference type="PANTHER" id="PTHR48448:SF1">
    <property type="entry name" value="MUTL PROTEIN ISOFORM 1"/>
    <property type="match status" value="1"/>
</dbReference>
<reference evidence="1" key="1">
    <citation type="submission" date="2021-01" db="EMBL/GenBank/DDBJ databases">
        <authorList>
            <person name="Corre E."/>
            <person name="Pelletier E."/>
            <person name="Niang G."/>
            <person name="Scheremetjew M."/>
            <person name="Finn R."/>
            <person name="Kale V."/>
            <person name="Holt S."/>
            <person name="Cochrane G."/>
            <person name="Meng A."/>
            <person name="Brown T."/>
            <person name="Cohen L."/>
        </authorList>
    </citation>
    <scope>NUCLEOTIDE SEQUENCE</scope>
    <source>
        <strain evidence="1">GSO104</strain>
    </source>
</reference>
<sequence>MAIHDKRKGTNNDSIGEDCTDVTWTYRLEDGVCTDSLALVTAAKFGLSDRILKRANFLSEVVDEMGNVGESHIEKPVVSSYMTESNLNEKSKNTNGLGLEQAVKIAEEIIGENGKAIRIPPKWMAPASMEGCSCVYVLEIGYSMNDNERVPPRYYVGETDSLSRRLSQHRCKGKEWASLSAVAVRVGGGKTEARNVESLVIRKMAKAGYDLVSVSDGRSIRSNGSVNNTPPSTS</sequence>
<dbReference type="Gene3D" id="3.40.50.300">
    <property type="entry name" value="P-loop containing nucleotide triphosphate hydrolases"/>
    <property type="match status" value="1"/>
</dbReference>
<name>A0A7S4QI71_9STRA</name>
<accession>A0A7S4QI71</accession>
<gene>
    <name evidence="1" type="ORF">DBRI00130_LOCUS3205</name>
</gene>
<dbReference type="AlphaFoldDB" id="A0A7S4QI71"/>
<dbReference type="InterPro" id="IPR053276">
    <property type="entry name" value="MtDNA_mismatch_repair_MutS"/>
</dbReference>
<dbReference type="InterPro" id="IPR027417">
    <property type="entry name" value="P-loop_NTPase"/>
</dbReference>